<accession>A0A9X2J6G0</accession>
<dbReference type="Proteomes" id="UP001139028">
    <property type="component" value="Unassembled WGS sequence"/>
</dbReference>
<gene>
    <name evidence="1" type="ORF">MO867_18055</name>
</gene>
<keyword evidence="2" id="KW-1185">Reference proteome</keyword>
<reference evidence="1" key="1">
    <citation type="journal article" date="2022" name="Arch. Microbiol.">
        <title>Microbulbifer okhotskensis sp. nov., isolated from a deep bottom sediment of the Okhotsk Sea.</title>
        <authorList>
            <person name="Romanenko L."/>
            <person name="Kurilenko V."/>
            <person name="Otstavnykh N."/>
            <person name="Velansky P."/>
            <person name="Isaeva M."/>
            <person name="Mikhailov V."/>
        </authorList>
    </citation>
    <scope>NUCLEOTIDE SEQUENCE</scope>
    <source>
        <strain evidence="1">OS29</strain>
    </source>
</reference>
<evidence type="ECO:0000313" key="2">
    <source>
        <dbReference type="Proteomes" id="UP001139028"/>
    </source>
</evidence>
<dbReference type="EMBL" id="JALBWM010000115">
    <property type="protein sequence ID" value="MCO1336238.1"/>
    <property type="molecule type" value="Genomic_DNA"/>
</dbReference>
<evidence type="ECO:0000313" key="1">
    <source>
        <dbReference type="EMBL" id="MCO1336238.1"/>
    </source>
</evidence>
<organism evidence="1 2">
    <name type="scientific">Microbulbifer okhotskensis</name>
    <dbReference type="NCBI Taxonomy" id="2926617"/>
    <lineage>
        <taxon>Bacteria</taxon>
        <taxon>Pseudomonadati</taxon>
        <taxon>Pseudomonadota</taxon>
        <taxon>Gammaproteobacteria</taxon>
        <taxon>Cellvibrionales</taxon>
        <taxon>Microbulbiferaceae</taxon>
        <taxon>Microbulbifer</taxon>
    </lineage>
</organism>
<dbReference type="RefSeq" id="WP_252471772.1">
    <property type="nucleotide sequence ID" value="NZ_JALBWM010000115.1"/>
</dbReference>
<protein>
    <submittedName>
        <fullName evidence="1">Uncharacterized protein</fullName>
    </submittedName>
</protein>
<comment type="caution">
    <text evidence="1">The sequence shown here is derived from an EMBL/GenBank/DDBJ whole genome shotgun (WGS) entry which is preliminary data.</text>
</comment>
<sequence length="68" mass="7691">MMTPEQNPFYTGSLCGQPFFCHSVEERLEMVEEFTAQQCRTALDIHGLQPAVDDAIRCRLKTLEAGND</sequence>
<proteinExistence type="predicted"/>
<dbReference type="AlphaFoldDB" id="A0A9X2J6G0"/>
<name>A0A9X2J6G0_9GAMM</name>